<dbReference type="AlphaFoldDB" id="A0A371K1W9"/>
<organism evidence="2 3">
    <name type="scientific">Lysobacter silvisoli</name>
    <dbReference type="NCBI Taxonomy" id="2293254"/>
    <lineage>
        <taxon>Bacteria</taxon>
        <taxon>Pseudomonadati</taxon>
        <taxon>Pseudomonadota</taxon>
        <taxon>Gammaproteobacteria</taxon>
        <taxon>Lysobacterales</taxon>
        <taxon>Lysobacteraceae</taxon>
        <taxon>Lysobacter</taxon>
    </lineage>
</organism>
<gene>
    <name evidence="2" type="ORF">DX914_01510</name>
</gene>
<evidence type="ECO:0000313" key="3">
    <source>
        <dbReference type="Proteomes" id="UP000264492"/>
    </source>
</evidence>
<name>A0A371K1W9_9GAMM</name>
<dbReference type="RefSeq" id="WP_115857317.1">
    <property type="nucleotide sequence ID" value="NZ_QTSU01000001.1"/>
</dbReference>
<feature type="signal peptide" evidence="1">
    <location>
        <begin position="1"/>
        <end position="21"/>
    </location>
</feature>
<sequence length="126" mass="13167">MRSNAPYRAALLVLLPILALAAGCEPDKNPLTAQADVKLPQQAAATPAAGGVRHLLLRDDGRAHSAQGPVELPLAIRALGPPASTEVILQGCKADIDYRYIAFALRALKEAGYERVTVKGGDGQCG</sequence>
<feature type="chain" id="PRO_5016747135" description="Biopolymer transporter ExbD" evidence="1">
    <location>
        <begin position="22"/>
        <end position="126"/>
    </location>
</feature>
<evidence type="ECO:0000313" key="2">
    <source>
        <dbReference type="EMBL" id="RDZ27874.1"/>
    </source>
</evidence>
<dbReference type="EMBL" id="QTSU01000001">
    <property type="protein sequence ID" value="RDZ27874.1"/>
    <property type="molecule type" value="Genomic_DNA"/>
</dbReference>
<dbReference type="PROSITE" id="PS51257">
    <property type="entry name" value="PROKAR_LIPOPROTEIN"/>
    <property type="match status" value="1"/>
</dbReference>
<reference evidence="2 3" key="1">
    <citation type="submission" date="2018-08" db="EMBL/GenBank/DDBJ databases">
        <title>Lysobacter sp. zong2l5, whole genome shotgun sequence.</title>
        <authorList>
            <person name="Zhang X."/>
            <person name="Feng G."/>
            <person name="Zhu H."/>
        </authorList>
    </citation>
    <scope>NUCLEOTIDE SEQUENCE [LARGE SCALE GENOMIC DNA]</scope>
    <source>
        <strain evidence="3">zong2l5</strain>
    </source>
</reference>
<protein>
    <recommendedName>
        <fullName evidence="4">Biopolymer transporter ExbD</fullName>
    </recommendedName>
</protein>
<comment type="caution">
    <text evidence="2">The sequence shown here is derived from an EMBL/GenBank/DDBJ whole genome shotgun (WGS) entry which is preliminary data.</text>
</comment>
<evidence type="ECO:0000256" key="1">
    <source>
        <dbReference type="SAM" id="SignalP"/>
    </source>
</evidence>
<keyword evidence="3" id="KW-1185">Reference proteome</keyword>
<keyword evidence="1" id="KW-0732">Signal</keyword>
<dbReference type="OrthoDB" id="9914867at2"/>
<accession>A0A371K1W9</accession>
<dbReference type="Proteomes" id="UP000264492">
    <property type="component" value="Unassembled WGS sequence"/>
</dbReference>
<evidence type="ECO:0008006" key="4">
    <source>
        <dbReference type="Google" id="ProtNLM"/>
    </source>
</evidence>
<proteinExistence type="predicted"/>